<keyword evidence="5" id="KW-0058">Aromatic hydrocarbons catabolism</keyword>
<dbReference type="InterPro" id="IPR029058">
    <property type="entry name" value="AB_hydrolase_fold"/>
</dbReference>
<dbReference type="Gene3D" id="3.40.50.1820">
    <property type="entry name" value="alpha/beta hydrolase"/>
    <property type="match status" value="1"/>
</dbReference>
<evidence type="ECO:0000256" key="7">
    <source>
        <dbReference type="PIRSR" id="PIRSR001112-1"/>
    </source>
</evidence>
<evidence type="ECO:0000256" key="5">
    <source>
        <dbReference type="ARBA" id="ARBA00022797"/>
    </source>
</evidence>
<dbReference type="PRINTS" id="PR00412">
    <property type="entry name" value="EPOXHYDRLASE"/>
</dbReference>
<dbReference type="InterPro" id="IPR016292">
    <property type="entry name" value="Epoxide_hydrolase"/>
</dbReference>
<evidence type="ECO:0000313" key="9">
    <source>
        <dbReference type="EMBL" id="KAF7277135.1"/>
    </source>
</evidence>
<comment type="caution">
    <text evidence="9">The sequence shown here is derived from an EMBL/GenBank/DDBJ whole genome shotgun (WGS) entry which is preliminary data.</text>
</comment>
<name>A0A834IFI2_RHYFE</name>
<dbReference type="Proteomes" id="UP000625711">
    <property type="component" value="Unassembled WGS sequence"/>
</dbReference>
<gene>
    <name evidence="9" type="ORF">GWI33_009413</name>
</gene>
<feature type="domain" description="AB hydrolase-1" evidence="8">
    <location>
        <begin position="22"/>
        <end position="124"/>
    </location>
</feature>
<dbReference type="Pfam" id="PF00561">
    <property type="entry name" value="Abhydrolase_1"/>
    <property type="match status" value="1"/>
</dbReference>
<dbReference type="InterPro" id="IPR000073">
    <property type="entry name" value="AB_hydrolase_1"/>
</dbReference>
<evidence type="ECO:0000256" key="6">
    <source>
        <dbReference type="ARBA" id="ARBA00022801"/>
    </source>
</evidence>
<dbReference type="GO" id="GO:0033961">
    <property type="term" value="F:cis-stilbene-oxide hydrolase activity"/>
    <property type="evidence" value="ECO:0007669"/>
    <property type="project" value="UniProtKB-EC"/>
</dbReference>
<protein>
    <recommendedName>
        <fullName evidence="4">microsomal epoxide hydrolase</fullName>
        <ecNumber evidence="4">3.3.2.9</ecNumber>
    </recommendedName>
</protein>
<keyword evidence="10" id="KW-1185">Reference proteome</keyword>
<proteinExistence type="inferred from homology"/>
<dbReference type="PANTHER" id="PTHR21661">
    <property type="entry name" value="EPOXIDE HYDROLASE 1-RELATED"/>
    <property type="match status" value="1"/>
</dbReference>
<feature type="active site" description="Nucleophile" evidence="7">
    <location>
        <position position="102"/>
    </location>
</feature>
<comment type="similarity">
    <text evidence="3">Belongs to the peptidase S33 family.</text>
</comment>
<dbReference type="EMBL" id="JAACXV010004014">
    <property type="protein sequence ID" value="KAF7277135.1"/>
    <property type="molecule type" value="Genomic_DNA"/>
</dbReference>
<feature type="active site" description="Proton donor" evidence="7">
    <location>
        <position position="249"/>
    </location>
</feature>
<evidence type="ECO:0000313" key="10">
    <source>
        <dbReference type="Proteomes" id="UP000625711"/>
    </source>
</evidence>
<dbReference type="OrthoDB" id="7130006at2759"/>
<comment type="catalytic activity">
    <reaction evidence="1">
        <text>1-(4-methoxyphenyl)-N-methyl-N-[(3-methyloxetan-3-yl)methyl]methanamine + H2O = 2-{[(4-methoxybenzyl)(methyl)amino]methyl}-2-methylpropane-1,3-diol</text>
        <dbReference type="Rhea" id="RHEA:55764"/>
        <dbReference type="ChEBI" id="CHEBI:15377"/>
        <dbReference type="ChEBI" id="CHEBI:139161"/>
        <dbReference type="ChEBI" id="CHEBI:139164"/>
        <dbReference type="EC" id="3.3.2.9"/>
    </reaction>
</comment>
<dbReference type="PIRSF" id="PIRSF001112">
    <property type="entry name" value="Epoxide_hydrolase"/>
    <property type="match status" value="1"/>
</dbReference>
<organism evidence="9 10">
    <name type="scientific">Rhynchophorus ferrugineus</name>
    <name type="common">Red palm weevil</name>
    <name type="synonym">Curculio ferrugineus</name>
    <dbReference type="NCBI Taxonomy" id="354439"/>
    <lineage>
        <taxon>Eukaryota</taxon>
        <taxon>Metazoa</taxon>
        <taxon>Ecdysozoa</taxon>
        <taxon>Arthropoda</taxon>
        <taxon>Hexapoda</taxon>
        <taxon>Insecta</taxon>
        <taxon>Pterygota</taxon>
        <taxon>Neoptera</taxon>
        <taxon>Endopterygota</taxon>
        <taxon>Coleoptera</taxon>
        <taxon>Polyphaga</taxon>
        <taxon>Cucujiformia</taxon>
        <taxon>Curculionidae</taxon>
        <taxon>Dryophthorinae</taxon>
        <taxon>Rhynchophorus</taxon>
    </lineage>
</organism>
<evidence type="ECO:0000259" key="8">
    <source>
        <dbReference type="Pfam" id="PF00561"/>
    </source>
</evidence>
<dbReference type="GO" id="GO:0097176">
    <property type="term" value="P:epoxide metabolic process"/>
    <property type="evidence" value="ECO:0007669"/>
    <property type="project" value="TreeGrafter"/>
</dbReference>
<reference evidence="9" key="1">
    <citation type="submission" date="2020-08" db="EMBL/GenBank/DDBJ databases">
        <title>Genome sequencing and assembly of the red palm weevil Rhynchophorus ferrugineus.</title>
        <authorList>
            <person name="Dias G.B."/>
            <person name="Bergman C.M."/>
            <person name="Manee M."/>
        </authorList>
    </citation>
    <scope>NUCLEOTIDE SEQUENCE</scope>
    <source>
        <strain evidence="9">AA-2017</strain>
        <tissue evidence="9">Whole larva</tissue>
    </source>
</reference>
<evidence type="ECO:0000256" key="1">
    <source>
        <dbReference type="ARBA" id="ARBA00000221"/>
    </source>
</evidence>
<sequence>GLNIHFLHVKPQKVPSGVQVVPLLLLHGWPGSVREFYEIIPILTTPQKGRSVVFEVVAPSLPGYGFSDGASKQGLGSAEMAQIFNKLMQRIGFKRYYVQGGDWGSIIGSDISVLFPDHVIGFHSNMCFVNSLMSNLKLFLGSLAPIIINASQLEIEINYPLSAKYSFIILETGYMHLQSTKPDTVGVALRDSPVGLAAYIIEKFTTWTNPAWKDLDDGGLTKKFTLDKLLDNVMIYWVTSSITTSMRLYSENFNKARRNSGIDSLPVLVPSGCSRFRYELAFLPRFVLKDKYQKLLTLTGHEDGGHFAAFELPEVLAKDVFDFVEEERKSVQIKQEL</sequence>
<dbReference type="PANTHER" id="PTHR21661:SF35">
    <property type="entry name" value="EPOXIDE HYDROLASE"/>
    <property type="match status" value="1"/>
</dbReference>
<accession>A0A834IFI2</accession>
<comment type="subcellular location">
    <subcellularLocation>
        <location evidence="2">Microsome membrane</location>
        <topology evidence="2">Single-pass membrane protein</topology>
    </subcellularLocation>
</comment>
<feature type="non-terminal residue" evidence="9">
    <location>
        <position position="1"/>
    </location>
</feature>
<feature type="active site" description="Proton acceptor" evidence="7">
    <location>
        <position position="306"/>
    </location>
</feature>
<evidence type="ECO:0000256" key="3">
    <source>
        <dbReference type="ARBA" id="ARBA00010088"/>
    </source>
</evidence>
<dbReference type="EC" id="3.3.2.9" evidence="4"/>
<evidence type="ECO:0000256" key="4">
    <source>
        <dbReference type="ARBA" id="ARBA00012091"/>
    </source>
</evidence>
<evidence type="ECO:0000256" key="2">
    <source>
        <dbReference type="ARBA" id="ARBA00004111"/>
    </source>
</evidence>
<dbReference type="AlphaFoldDB" id="A0A834IFI2"/>
<keyword evidence="6" id="KW-0378">Hydrolase</keyword>
<dbReference type="InterPro" id="IPR000639">
    <property type="entry name" value="Epox_hydrolase-like"/>
</dbReference>
<dbReference type="SUPFAM" id="SSF53474">
    <property type="entry name" value="alpha/beta-Hydrolases"/>
    <property type="match status" value="1"/>
</dbReference>